<sequence length="170" mass="18225">MNDAVPASEVAWQALPERSRALFLLAGGLPMLVLGTAAGAGLGLVLGTVFEDTDRALLVAIGAVALALLAGGLGTWLGAKQYSHTRWLLDAHGLAVRRGRLWHRETRVPLTRVQHLDVKRGPLQRRRDLATLVVHTAGTANSAVAVPNLDAGDAEHLREQLGRQIDRDDD</sequence>
<feature type="transmembrane region" description="Helical" evidence="1">
    <location>
        <begin position="56"/>
        <end position="79"/>
    </location>
</feature>
<dbReference type="OrthoDB" id="1750577at2"/>
<reference evidence="3 4" key="1">
    <citation type="submission" date="2019-06" db="EMBL/GenBank/DDBJ databases">
        <title>Lysobacter alkalisoli sp. nov. isolated from saline soil.</title>
        <authorList>
            <person name="Sun J.-Q."/>
            <person name="Xu L."/>
        </authorList>
    </citation>
    <scope>NUCLEOTIDE SEQUENCE [LARGE SCALE GENOMIC DNA]</scope>
    <source>
        <strain evidence="3 4">JCM 31130</strain>
    </source>
</reference>
<feature type="transmembrane region" description="Helical" evidence="1">
    <location>
        <begin position="21"/>
        <end position="50"/>
    </location>
</feature>
<evidence type="ECO:0000313" key="4">
    <source>
        <dbReference type="Proteomes" id="UP000318212"/>
    </source>
</evidence>
<accession>A0A507ZRR6</accession>
<comment type="caution">
    <text evidence="3">The sequence shown here is derived from an EMBL/GenBank/DDBJ whole genome shotgun (WGS) entry which is preliminary data.</text>
</comment>
<name>A0A507ZRR6_9GAMM</name>
<keyword evidence="1" id="KW-1133">Transmembrane helix</keyword>
<keyword evidence="1" id="KW-0472">Membrane</keyword>
<dbReference type="Proteomes" id="UP000318212">
    <property type="component" value="Unassembled WGS sequence"/>
</dbReference>
<proteinExistence type="predicted"/>
<feature type="domain" description="YdbS-like PH" evidence="2">
    <location>
        <begin position="82"/>
        <end position="161"/>
    </location>
</feature>
<dbReference type="PANTHER" id="PTHR34473:SF3">
    <property type="entry name" value="TRANSMEMBRANE PROTEIN-RELATED"/>
    <property type="match status" value="1"/>
</dbReference>
<organism evidence="3 4">
    <name type="scientific">Marilutibacter aestuarii</name>
    <dbReference type="NCBI Taxonomy" id="1706195"/>
    <lineage>
        <taxon>Bacteria</taxon>
        <taxon>Pseudomonadati</taxon>
        <taxon>Pseudomonadota</taxon>
        <taxon>Gammaproteobacteria</taxon>
        <taxon>Lysobacterales</taxon>
        <taxon>Lysobacteraceae</taxon>
        <taxon>Marilutibacter</taxon>
    </lineage>
</organism>
<dbReference type="AlphaFoldDB" id="A0A507ZRR6"/>
<dbReference type="EMBL" id="VICE01000149">
    <property type="protein sequence ID" value="TQD39221.1"/>
    <property type="molecule type" value="Genomic_DNA"/>
</dbReference>
<evidence type="ECO:0000256" key="1">
    <source>
        <dbReference type="SAM" id="Phobius"/>
    </source>
</evidence>
<dbReference type="InterPro" id="IPR005182">
    <property type="entry name" value="YdbS-like_PH"/>
</dbReference>
<evidence type="ECO:0000259" key="2">
    <source>
        <dbReference type="Pfam" id="PF03703"/>
    </source>
</evidence>
<dbReference type="Pfam" id="PF03703">
    <property type="entry name" value="bPH_2"/>
    <property type="match status" value="1"/>
</dbReference>
<keyword evidence="4" id="KW-1185">Reference proteome</keyword>
<dbReference type="PANTHER" id="PTHR34473">
    <property type="entry name" value="UPF0699 TRANSMEMBRANE PROTEIN YDBS"/>
    <property type="match status" value="1"/>
</dbReference>
<gene>
    <name evidence="3" type="ORF">FKV25_15450</name>
</gene>
<dbReference type="RefSeq" id="WP_141519681.1">
    <property type="nucleotide sequence ID" value="NZ_VICE01000149.1"/>
</dbReference>
<evidence type="ECO:0000313" key="3">
    <source>
        <dbReference type="EMBL" id="TQD39221.1"/>
    </source>
</evidence>
<protein>
    <submittedName>
        <fullName evidence="3">PH domain-containing protein</fullName>
    </submittedName>
</protein>
<keyword evidence="1" id="KW-0812">Transmembrane</keyword>